<protein>
    <submittedName>
        <fullName evidence="10">Glutamate receptor U1</fullName>
    </submittedName>
</protein>
<name>A0A226D414_FOLCA</name>
<feature type="transmembrane region" description="Helical" evidence="8">
    <location>
        <begin position="412"/>
        <end position="432"/>
    </location>
</feature>
<dbReference type="Gene3D" id="1.10.287.70">
    <property type="match status" value="1"/>
</dbReference>
<feature type="chain" id="PRO_5012872520" evidence="9">
    <location>
        <begin position="24"/>
        <end position="601"/>
    </location>
</feature>
<keyword evidence="5 8" id="KW-0472">Membrane</keyword>
<evidence type="ECO:0000256" key="8">
    <source>
        <dbReference type="SAM" id="Phobius"/>
    </source>
</evidence>
<evidence type="ECO:0000256" key="2">
    <source>
        <dbReference type="ARBA" id="ARBA00022475"/>
    </source>
</evidence>
<sequence>MFNFSNFVPLIVMVLRFPTLIESTEKLGHFVSNLVTNSPQLSKCSVLLVTPFDQNMFDLSPLLYHLSSRVIPSFHGGLVAINGSDGDTIFGPLKFDIYFKRRQNYCSVILAFFSSEAEFDPFYGKVVTSLPTLVKKDEDFFVLVGNSGSVVERALSSENLGERIKHRAGLVVGLEFIEGRTRSCFRCGAGLGIERFLIWGTDRVELGGSGDESLAKALLFNPVRNMNSAVLSVSSPLSTRWVYEMGYTPSGHFGPLRGYYKLVLNLLEDTLNFTSSHFPSTGGGTGGERVDMGRHCGRRALREGRHWTRYGRNVDEITCRRAQLCNLTRMADFLDGFATTLFYLAFGVPSIGERGVVLRRRIAGRRVGDILLFRQLVRKAAHREVIKLIEYVVGTLLEQDPTSPPNSARSSVALRTFTVFWLLYGLLIATAYRSKLVTFLAFPNVEQPPETFEELANSDYEIGLQYIKGAAYQVLKHSKNPTYSKIFKRMSLEENDVNCFLVAVKSRFACISWESIADFVTHRNLSDAHGQSPILKSPSSTLNTNAGLVTAKRAVFKGEIDNVLRWATDTGIITKLRRLDFQDIRTQRHAWLQLSEGNKSV</sequence>
<evidence type="ECO:0000256" key="6">
    <source>
        <dbReference type="ARBA" id="ARBA00023170"/>
    </source>
</evidence>
<reference evidence="10 11" key="1">
    <citation type="submission" date="2015-12" db="EMBL/GenBank/DDBJ databases">
        <title>The genome of Folsomia candida.</title>
        <authorList>
            <person name="Faddeeva A."/>
            <person name="Derks M.F."/>
            <person name="Anvar Y."/>
            <person name="Smit S."/>
            <person name="Van Straalen N."/>
            <person name="Roelofs D."/>
        </authorList>
    </citation>
    <scope>NUCLEOTIDE SEQUENCE [LARGE SCALE GENOMIC DNA]</scope>
    <source>
        <strain evidence="10 11">VU population</strain>
        <tissue evidence="10">Whole body</tissue>
    </source>
</reference>
<evidence type="ECO:0000256" key="1">
    <source>
        <dbReference type="ARBA" id="ARBA00004651"/>
    </source>
</evidence>
<dbReference type="PANTHER" id="PTHR42643">
    <property type="entry name" value="IONOTROPIC RECEPTOR 20A-RELATED"/>
    <property type="match status" value="1"/>
</dbReference>
<gene>
    <name evidence="10" type="ORF">Fcan01_24953</name>
</gene>
<dbReference type="InterPro" id="IPR052192">
    <property type="entry name" value="Insect_Ionotropic_Sensory_Rcpt"/>
</dbReference>
<keyword evidence="9" id="KW-0732">Signal</keyword>
<evidence type="ECO:0000256" key="3">
    <source>
        <dbReference type="ARBA" id="ARBA00022692"/>
    </source>
</evidence>
<dbReference type="PANTHER" id="PTHR42643:SF24">
    <property type="entry name" value="IONOTROPIC RECEPTOR 60A"/>
    <property type="match status" value="1"/>
</dbReference>
<proteinExistence type="predicted"/>
<dbReference type="AlphaFoldDB" id="A0A226D414"/>
<evidence type="ECO:0000256" key="9">
    <source>
        <dbReference type="SAM" id="SignalP"/>
    </source>
</evidence>
<dbReference type="EMBL" id="LNIX01000034">
    <property type="protein sequence ID" value="OXA40302.1"/>
    <property type="molecule type" value="Genomic_DNA"/>
</dbReference>
<evidence type="ECO:0000313" key="10">
    <source>
        <dbReference type="EMBL" id="OXA40302.1"/>
    </source>
</evidence>
<keyword evidence="3 8" id="KW-0812">Transmembrane</keyword>
<evidence type="ECO:0000313" key="11">
    <source>
        <dbReference type="Proteomes" id="UP000198287"/>
    </source>
</evidence>
<organism evidence="10 11">
    <name type="scientific">Folsomia candida</name>
    <name type="common">Springtail</name>
    <dbReference type="NCBI Taxonomy" id="158441"/>
    <lineage>
        <taxon>Eukaryota</taxon>
        <taxon>Metazoa</taxon>
        <taxon>Ecdysozoa</taxon>
        <taxon>Arthropoda</taxon>
        <taxon>Hexapoda</taxon>
        <taxon>Collembola</taxon>
        <taxon>Entomobryomorpha</taxon>
        <taxon>Isotomoidea</taxon>
        <taxon>Isotomidae</taxon>
        <taxon>Proisotominae</taxon>
        <taxon>Folsomia</taxon>
    </lineage>
</organism>
<evidence type="ECO:0000256" key="4">
    <source>
        <dbReference type="ARBA" id="ARBA00022989"/>
    </source>
</evidence>
<keyword evidence="6 10" id="KW-0675">Receptor</keyword>
<keyword evidence="2" id="KW-1003">Cell membrane</keyword>
<evidence type="ECO:0000256" key="5">
    <source>
        <dbReference type="ARBA" id="ARBA00023136"/>
    </source>
</evidence>
<accession>A0A226D414</accession>
<keyword evidence="7" id="KW-0325">Glycoprotein</keyword>
<dbReference type="GO" id="GO:0005886">
    <property type="term" value="C:plasma membrane"/>
    <property type="evidence" value="ECO:0007669"/>
    <property type="project" value="UniProtKB-SubCell"/>
</dbReference>
<dbReference type="OrthoDB" id="6506757at2759"/>
<dbReference type="Proteomes" id="UP000198287">
    <property type="component" value="Unassembled WGS sequence"/>
</dbReference>
<keyword evidence="4 8" id="KW-1133">Transmembrane helix</keyword>
<comment type="caution">
    <text evidence="10">The sequence shown here is derived from an EMBL/GenBank/DDBJ whole genome shotgun (WGS) entry which is preliminary data.</text>
</comment>
<feature type="signal peptide" evidence="9">
    <location>
        <begin position="1"/>
        <end position="23"/>
    </location>
</feature>
<keyword evidence="11" id="KW-1185">Reference proteome</keyword>
<comment type="subcellular location">
    <subcellularLocation>
        <location evidence="1">Cell membrane</location>
        <topology evidence="1">Multi-pass membrane protein</topology>
    </subcellularLocation>
</comment>
<evidence type="ECO:0000256" key="7">
    <source>
        <dbReference type="ARBA" id="ARBA00023180"/>
    </source>
</evidence>